<accession>A0A101LWZ8</accession>
<reference evidence="1" key="1">
    <citation type="journal article" date="2015" name="Genome Biol. Evol.">
        <title>Organellar Genomes of White Spruce (Picea glauca): Assembly and Annotation.</title>
        <authorList>
            <person name="Jackman S.D."/>
            <person name="Warren R.L."/>
            <person name="Gibb E.A."/>
            <person name="Vandervalk B.P."/>
            <person name="Mohamadi H."/>
            <person name="Chu J."/>
            <person name="Raymond A."/>
            <person name="Pleasance S."/>
            <person name="Coope R."/>
            <person name="Wildung M.R."/>
            <person name="Ritland C.E."/>
            <person name="Bousquet J."/>
            <person name="Jones S.J."/>
            <person name="Bohlmann J."/>
            <person name="Birol I."/>
        </authorList>
    </citation>
    <scope>NUCLEOTIDE SEQUENCE [LARGE SCALE GENOMIC DNA]</scope>
    <source>
        <tissue evidence="1">Flushing bud</tissue>
    </source>
</reference>
<dbReference type="AlphaFoldDB" id="A0A101LWZ8"/>
<gene>
    <name evidence="1" type="ORF">ABT39_MTgene6364</name>
</gene>
<proteinExistence type="predicted"/>
<evidence type="ECO:0000313" key="1">
    <source>
        <dbReference type="EMBL" id="KUM46909.1"/>
    </source>
</evidence>
<dbReference type="EMBL" id="LKAM01000009">
    <property type="protein sequence ID" value="KUM46909.1"/>
    <property type="molecule type" value="Genomic_DNA"/>
</dbReference>
<comment type="caution">
    <text evidence="1">The sequence shown here is derived from an EMBL/GenBank/DDBJ whole genome shotgun (WGS) entry which is preliminary data.</text>
</comment>
<protein>
    <submittedName>
        <fullName evidence="1">Uncharacterized protein</fullName>
    </submittedName>
</protein>
<organism evidence="1">
    <name type="scientific">Picea glauca</name>
    <name type="common">White spruce</name>
    <name type="synonym">Pinus glauca</name>
    <dbReference type="NCBI Taxonomy" id="3330"/>
    <lineage>
        <taxon>Eukaryota</taxon>
        <taxon>Viridiplantae</taxon>
        <taxon>Streptophyta</taxon>
        <taxon>Embryophyta</taxon>
        <taxon>Tracheophyta</taxon>
        <taxon>Spermatophyta</taxon>
        <taxon>Pinopsida</taxon>
        <taxon>Pinidae</taxon>
        <taxon>Conifers I</taxon>
        <taxon>Pinales</taxon>
        <taxon>Pinaceae</taxon>
        <taxon>Picea</taxon>
    </lineage>
</organism>
<keyword evidence="1" id="KW-0496">Mitochondrion</keyword>
<sequence length="68" mass="7424">MAWLFKLPVPGRAASQFTAASAANKELGSGKEEADRPIYEPRVREACLVAYLLFRIEGRGSCTSIPQP</sequence>
<geneLocation type="mitochondrion" evidence="1"/>
<name>A0A101LWZ8_PICGL</name>